<keyword evidence="1" id="KW-0812">Transmembrane</keyword>
<feature type="transmembrane region" description="Helical" evidence="1">
    <location>
        <begin position="15"/>
        <end position="36"/>
    </location>
</feature>
<dbReference type="AlphaFoldDB" id="A0A377Y1N7"/>
<keyword evidence="1" id="KW-0472">Membrane</keyword>
<evidence type="ECO:0008006" key="4">
    <source>
        <dbReference type="Google" id="ProtNLM"/>
    </source>
</evidence>
<evidence type="ECO:0000313" key="3">
    <source>
        <dbReference type="Proteomes" id="UP000254103"/>
    </source>
</evidence>
<evidence type="ECO:0000256" key="1">
    <source>
        <dbReference type="SAM" id="Phobius"/>
    </source>
</evidence>
<name>A0A377Y1N7_KLEPN</name>
<sequence>MNSESLSNRPLRKALILNGIALIAIIVLSVLGIWLVNEWVML</sequence>
<gene>
    <name evidence="2" type="ORF">NCTC5052_03140</name>
</gene>
<dbReference type="RefSeq" id="WP_064141630.1">
    <property type="nucleotide sequence ID" value="NZ_CAAHAQ010000001.1"/>
</dbReference>
<keyword evidence="1" id="KW-1133">Transmembrane helix</keyword>
<protein>
    <recommendedName>
        <fullName evidence="4">Integrase</fullName>
    </recommendedName>
</protein>
<reference evidence="2 3" key="1">
    <citation type="submission" date="2018-06" db="EMBL/GenBank/DDBJ databases">
        <authorList>
            <consortium name="Pathogen Informatics"/>
            <person name="Doyle S."/>
        </authorList>
    </citation>
    <scope>NUCLEOTIDE SEQUENCE [LARGE SCALE GENOMIC DNA]</scope>
    <source>
        <strain evidence="2 3">NCTC5052</strain>
    </source>
</reference>
<dbReference type="EMBL" id="UGLJ01000002">
    <property type="protein sequence ID" value="STT94699.1"/>
    <property type="molecule type" value="Genomic_DNA"/>
</dbReference>
<dbReference type="Proteomes" id="UP000254103">
    <property type="component" value="Unassembled WGS sequence"/>
</dbReference>
<evidence type="ECO:0000313" key="2">
    <source>
        <dbReference type="EMBL" id="STT94699.1"/>
    </source>
</evidence>
<proteinExistence type="predicted"/>
<organism evidence="2 3">
    <name type="scientific">Klebsiella pneumoniae</name>
    <dbReference type="NCBI Taxonomy" id="573"/>
    <lineage>
        <taxon>Bacteria</taxon>
        <taxon>Pseudomonadati</taxon>
        <taxon>Pseudomonadota</taxon>
        <taxon>Gammaproteobacteria</taxon>
        <taxon>Enterobacterales</taxon>
        <taxon>Enterobacteriaceae</taxon>
        <taxon>Klebsiella/Raoultella group</taxon>
        <taxon>Klebsiella</taxon>
        <taxon>Klebsiella pneumoniae complex</taxon>
    </lineage>
</organism>
<accession>A0A377Y1N7</accession>